<protein>
    <recommendedName>
        <fullName evidence="1">Secretion system C-terminal sorting domain-containing protein</fullName>
    </recommendedName>
</protein>
<reference evidence="2" key="1">
    <citation type="submission" date="2020-02" db="EMBL/GenBank/DDBJ databases">
        <authorList>
            <person name="Meier V. D."/>
        </authorList>
    </citation>
    <scope>NUCLEOTIDE SEQUENCE</scope>
    <source>
        <strain evidence="2">AVDCRST_MAG95</strain>
    </source>
</reference>
<sequence>MMKRFLAYVFFYLSLLVTGQAQFLAPLESYPLSASPYHRSRLSAVGDTLNLPFFDDFANQPAGPASRLYWQRGGGALVNNQFGLNPPSVGVATLEGIRGNGLPYNNITAYGSTDTLTSKPLDLQNYQPLRDSVYLSFYWQAGGLAGSPDTYSATRPVFLALEFKQANGTWQEVWRQTGANQVTAFQRENIRLLDPVYFYKGFQFRFRSSGVQKGTGDSWNLDYIYLNQKINPNKRLIEDVAINQRLNSLLNRYTAMPAWQFLANPAAELNDSAFTTINNLNQQFVPITWRGYTQVAGRAQPADTFLRGNAAVPPLASLLITGTPRAAALPNTLGNDFTVKSALFINSREASARTRQNDTIARISEFKDYYAYDDGTAESNFSLDKVGQRLGAYAFETNIPDGVKGVRVYFTKTNVAGHQISFRVWDNDAEKNIPAANAKAQVGFVIPVIDSLNQFFDVIFPAPAPVSGIFYVGWSLSSNVPDFVNIGFDLNEAASGKIQYNNNGTGWATFSGERGALMLRPIMDRVTNSEDLIDRQSTITVFPNPTTGRVYLRGPVTAWQVTDITGKLIKAGKVKTAAEPELDLSSLADGLYFIHCQTKKQIIIKKISIRH</sequence>
<dbReference type="InterPro" id="IPR026444">
    <property type="entry name" value="Secre_tail"/>
</dbReference>
<dbReference type="NCBIfam" id="TIGR04183">
    <property type="entry name" value="Por_Secre_tail"/>
    <property type="match status" value="1"/>
</dbReference>
<organism evidence="2">
    <name type="scientific">uncultured Adhaeribacter sp</name>
    <dbReference type="NCBI Taxonomy" id="448109"/>
    <lineage>
        <taxon>Bacteria</taxon>
        <taxon>Pseudomonadati</taxon>
        <taxon>Bacteroidota</taxon>
        <taxon>Cytophagia</taxon>
        <taxon>Cytophagales</taxon>
        <taxon>Hymenobacteraceae</taxon>
        <taxon>Adhaeribacter</taxon>
        <taxon>environmental samples</taxon>
    </lineage>
</organism>
<name>A0A6J4I3R0_9BACT</name>
<gene>
    <name evidence="2" type="ORF">AVDCRST_MAG95-1415</name>
</gene>
<feature type="domain" description="Secretion system C-terminal sorting" evidence="1">
    <location>
        <begin position="541"/>
        <end position="609"/>
    </location>
</feature>
<dbReference type="AlphaFoldDB" id="A0A6J4I3R0"/>
<dbReference type="Gene3D" id="2.60.120.260">
    <property type="entry name" value="Galactose-binding domain-like"/>
    <property type="match status" value="1"/>
</dbReference>
<dbReference type="Pfam" id="PF18962">
    <property type="entry name" value="Por_Secre_tail"/>
    <property type="match status" value="1"/>
</dbReference>
<dbReference type="EMBL" id="CADCTJ010000441">
    <property type="protein sequence ID" value="CAA9240725.1"/>
    <property type="molecule type" value="Genomic_DNA"/>
</dbReference>
<accession>A0A6J4I3R0</accession>
<evidence type="ECO:0000313" key="2">
    <source>
        <dbReference type="EMBL" id="CAA9240725.1"/>
    </source>
</evidence>
<evidence type="ECO:0000259" key="1">
    <source>
        <dbReference type="Pfam" id="PF18962"/>
    </source>
</evidence>
<proteinExistence type="predicted"/>